<accession>A0A2T5UU07</accession>
<organism evidence="6 7">
    <name type="scientific">Breoghania corrubedonensis</name>
    <dbReference type="NCBI Taxonomy" id="665038"/>
    <lineage>
        <taxon>Bacteria</taxon>
        <taxon>Pseudomonadati</taxon>
        <taxon>Pseudomonadota</taxon>
        <taxon>Alphaproteobacteria</taxon>
        <taxon>Hyphomicrobiales</taxon>
        <taxon>Stappiaceae</taxon>
        <taxon>Breoghania</taxon>
    </lineage>
</organism>
<evidence type="ECO:0000256" key="4">
    <source>
        <dbReference type="ARBA" id="ARBA00025742"/>
    </source>
</evidence>
<dbReference type="GO" id="GO:0046872">
    <property type="term" value="F:metal ion binding"/>
    <property type="evidence" value="ECO:0007669"/>
    <property type="project" value="UniProtKB-KW"/>
</dbReference>
<comment type="caution">
    <text evidence="6">The sequence shown here is derived from an EMBL/GenBank/DDBJ whole genome shotgun (WGS) entry which is preliminary data.</text>
</comment>
<dbReference type="InterPro" id="IPR050884">
    <property type="entry name" value="CNP_phosphodiesterase-III"/>
</dbReference>
<evidence type="ECO:0000256" key="3">
    <source>
        <dbReference type="ARBA" id="ARBA00023004"/>
    </source>
</evidence>
<dbReference type="GO" id="GO:0016787">
    <property type="term" value="F:hydrolase activity"/>
    <property type="evidence" value="ECO:0007669"/>
    <property type="project" value="UniProtKB-KW"/>
</dbReference>
<dbReference type="CDD" id="cd00838">
    <property type="entry name" value="MPP_superfamily"/>
    <property type="match status" value="1"/>
</dbReference>
<evidence type="ECO:0000313" key="7">
    <source>
        <dbReference type="Proteomes" id="UP000244081"/>
    </source>
</evidence>
<gene>
    <name evidence="6" type="ORF">C8N35_11325</name>
</gene>
<dbReference type="SUPFAM" id="SSF56300">
    <property type="entry name" value="Metallo-dependent phosphatases"/>
    <property type="match status" value="1"/>
</dbReference>
<dbReference type="InterPro" id="IPR029052">
    <property type="entry name" value="Metallo-depent_PP-like"/>
</dbReference>
<keyword evidence="2" id="KW-0378">Hydrolase</keyword>
<evidence type="ECO:0000259" key="5">
    <source>
        <dbReference type="Pfam" id="PF00149"/>
    </source>
</evidence>
<dbReference type="AlphaFoldDB" id="A0A2T5UU07"/>
<proteinExistence type="inferred from homology"/>
<dbReference type="Proteomes" id="UP000244081">
    <property type="component" value="Unassembled WGS sequence"/>
</dbReference>
<evidence type="ECO:0000313" key="6">
    <source>
        <dbReference type="EMBL" id="PTW54985.1"/>
    </source>
</evidence>
<dbReference type="PANTHER" id="PTHR42988">
    <property type="entry name" value="PHOSPHOHYDROLASE"/>
    <property type="match status" value="1"/>
</dbReference>
<dbReference type="Gene3D" id="3.60.21.10">
    <property type="match status" value="1"/>
</dbReference>
<dbReference type="InterPro" id="IPR004843">
    <property type="entry name" value="Calcineurin-like_PHP"/>
</dbReference>
<feature type="domain" description="Calcineurin-like phosphoesterase" evidence="5">
    <location>
        <begin position="31"/>
        <end position="206"/>
    </location>
</feature>
<sequence length="285" mass="30852">MRELASKRAIGYLNWQRNRASKFTTAHLDGLVADLKAQAPDHIALTGDLVNIAIEAELAPARRWLDALGAPEDVSVVPGNHDAYVPGALRKASEAWAPFMRGDNEHLAAAYPYVRRRGDIALVGVSSARASAPFLATGHVSTGQAKLLCQHLQTLGRKGLFRVVMIHHPPVRGSTDWHKRLVAGSRVRAAIQEGGAELVLHGHTHVDSLHWLKGPKGPVPVVGVPAASNAPGGKKPGARYNLFGIEKAGDDWHCHWRERGYEKPGQGVVDIRERNLSDELLAAAE</sequence>
<dbReference type="Pfam" id="PF00149">
    <property type="entry name" value="Metallophos"/>
    <property type="match status" value="1"/>
</dbReference>
<reference evidence="6 7" key="1">
    <citation type="submission" date="2018-04" db="EMBL/GenBank/DDBJ databases">
        <title>Genomic Encyclopedia of Archaeal and Bacterial Type Strains, Phase II (KMG-II): from individual species to whole genera.</title>
        <authorList>
            <person name="Goeker M."/>
        </authorList>
    </citation>
    <scope>NUCLEOTIDE SEQUENCE [LARGE SCALE GENOMIC DNA]</scope>
    <source>
        <strain evidence="6 7">DSM 23382</strain>
    </source>
</reference>
<dbReference type="PANTHER" id="PTHR42988:SF2">
    <property type="entry name" value="CYCLIC NUCLEOTIDE PHOSPHODIESTERASE CBUA0032-RELATED"/>
    <property type="match status" value="1"/>
</dbReference>
<keyword evidence="3" id="KW-0408">Iron</keyword>
<keyword evidence="7" id="KW-1185">Reference proteome</keyword>
<protein>
    <submittedName>
        <fullName evidence="6">3',5'-cyclic AMP phosphodiesterase CpdA</fullName>
    </submittedName>
</protein>
<keyword evidence="1" id="KW-0479">Metal-binding</keyword>
<name>A0A2T5UU07_9HYPH</name>
<evidence type="ECO:0000256" key="1">
    <source>
        <dbReference type="ARBA" id="ARBA00022723"/>
    </source>
</evidence>
<evidence type="ECO:0000256" key="2">
    <source>
        <dbReference type="ARBA" id="ARBA00022801"/>
    </source>
</evidence>
<comment type="similarity">
    <text evidence="4">Belongs to the cyclic nucleotide phosphodiesterase class-III family.</text>
</comment>
<dbReference type="EMBL" id="QAYG01000013">
    <property type="protein sequence ID" value="PTW54985.1"/>
    <property type="molecule type" value="Genomic_DNA"/>
</dbReference>